<evidence type="ECO:0000256" key="3">
    <source>
        <dbReference type="ARBA" id="ARBA00022723"/>
    </source>
</evidence>
<keyword evidence="8 11" id="KW-0804">Transcription</keyword>
<evidence type="ECO:0000313" key="13">
    <source>
        <dbReference type="Proteomes" id="UP000095280"/>
    </source>
</evidence>
<comment type="subcellular location">
    <subcellularLocation>
        <location evidence="1 11">Nucleus</location>
    </subcellularLocation>
</comment>
<evidence type="ECO:0000256" key="9">
    <source>
        <dbReference type="ARBA" id="ARBA00023204"/>
    </source>
</evidence>
<protein>
    <recommendedName>
        <fullName evidence="11">General transcription factor IIH subunit 3</fullName>
    </recommendedName>
    <alternativeName>
        <fullName evidence="11">General transcription factor IIH polypeptide 3</fullName>
    </alternativeName>
</protein>
<keyword evidence="13" id="KW-1185">Reference proteome</keyword>
<evidence type="ECO:0000256" key="7">
    <source>
        <dbReference type="ARBA" id="ARBA00023015"/>
    </source>
</evidence>
<dbReference type="WBParaSite" id="maker-uti_cns_0047313-snap-gene-0.2-mRNA-1">
    <property type="protein sequence ID" value="maker-uti_cns_0047313-snap-gene-0.2-mRNA-1"/>
    <property type="gene ID" value="maker-uti_cns_0047313-snap-gene-0.2"/>
</dbReference>
<dbReference type="GO" id="GO:0008270">
    <property type="term" value="F:zinc ion binding"/>
    <property type="evidence" value="ECO:0007669"/>
    <property type="project" value="UniProtKB-KW"/>
</dbReference>
<feature type="region of interest" description="Disordered" evidence="12">
    <location>
        <begin position="377"/>
        <end position="400"/>
    </location>
</feature>
<dbReference type="PANTHER" id="PTHR12831">
    <property type="entry name" value="TRANSCRIPTION INITIATION FACTOR IIH TFIIH , POLYPEPTIDE 3-RELATED"/>
    <property type="match status" value="1"/>
</dbReference>
<keyword evidence="3 11" id="KW-0479">Metal-binding</keyword>
<evidence type="ECO:0000256" key="10">
    <source>
        <dbReference type="ARBA" id="ARBA00023242"/>
    </source>
</evidence>
<dbReference type="GO" id="GO:0000439">
    <property type="term" value="C:transcription factor TFIIH core complex"/>
    <property type="evidence" value="ECO:0007669"/>
    <property type="project" value="UniProtKB-UniRule"/>
</dbReference>
<dbReference type="Proteomes" id="UP000095280">
    <property type="component" value="Unplaced"/>
</dbReference>
<evidence type="ECO:0000256" key="1">
    <source>
        <dbReference type="ARBA" id="ARBA00004123"/>
    </source>
</evidence>
<keyword evidence="4 11" id="KW-0227">DNA damage</keyword>
<keyword evidence="6 11" id="KW-0862">Zinc</keyword>
<dbReference type="Pfam" id="PF03850">
    <property type="entry name" value="Tfb4"/>
    <property type="match status" value="1"/>
</dbReference>
<keyword evidence="7 11" id="KW-0805">Transcription regulation</keyword>
<name>A0A1I8JGG5_9PLAT</name>
<comment type="similarity">
    <text evidence="2 11">Belongs to the TFB4 family.</text>
</comment>
<dbReference type="GO" id="GO:0005675">
    <property type="term" value="C:transcription factor TFIIH holo complex"/>
    <property type="evidence" value="ECO:0007669"/>
    <property type="project" value="UniProtKB-UniRule"/>
</dbReference>
<organism evidence="13 14">
    <name type="scientific">Macrostomum lignano</name>
    <dbReference type="NCBI Taxonomy" id="282301"/>
    <lineage>
        <taxon>Eukaryota</taxon>
        <taxon>Metazoa</taxon>
        <taxon>Spiralia</taxon>
        <taxon>Lophotrochozoa</taxon>
        <taxon>Platyhelminthes</taxon>
        <taxon>Rhabditophora</taxon>
        <taxon>Macrostomorpha</taxon>
        <taxon>Macrostomida</taxon>
        <taxon>Macrostomidae</taxon>
        <taxon>Macrostomum</taxon>
    </lineage>
</organism>
<evidence type="ECO:0000256" key="11">
    <source>
        <dbReference type="RuleBase" id="RU368090"/>
    </source>
</evidence>
<dbReference type="AlphaFoldDB" id="A0A1I8JGG5"/>
<evidence type="ECO:0000256" key="4">
    <source>
        <dbReference type="ARBA" id="ARBA00022763"/>
    </source>
</evidence>
<dbReference type="Gene3D" id="3.40.50.410">
    <property type="entry name" value="von Willebrand factor, type A domain"/>
    <property type="match status" value="1"/>
</dbReference>
<feature type="region of interest" description="Disordered" evidence="12">
    <location>
        <begin position="30"/>
        <end position="57"/>
    </location>
</feature>
<keyword evidence="5 11" id="KW-0863">Zinc-finger</keyword>
<keyword evidence="9 11" id="KW-0234">DNA repair</keyword>
<evidence type="ECO:0000313" key="14">
    <source>
        <dbReference type="WBParaSite" id="maker-uti_cns_0047313-snap-gene-0.2-mRNA-1"/>
    </source>
</evidence>
<evidence type="ECO:0000256" key="6">
    <source>
        <dbReference type="ARBA" id="ARBA00022833"/>
    </source>
</evidence>
<evidence type="ECO:0000256" key="5">
    <source>
        <dbReference type="ARBA" id="ARBA00022771"/>
    </source>
</evidence>
<dbReference type="PANTHER" id="PTHR12831:SF0">
    <property type="entry name" value="GENERAL TRANSCRIPTION FACTOR IIH SUBUNIT 3"/>
    <property type="match status" value="1"/>
</dbReference>
<sequence length="400" mass="42919">QPEAARQCNELIRLFAEECAREGGRSAKARLAAAEAKQKQQKKKNKEDEFDEAEPSDPKVVEVRLSDLDSGWILFNLMSSSTPDRHLLVLVLDLNPAWWGLQTDTDVCRMLQSVLTFANAHLLVQPGNEVALLGVCGEQTQFLYPAAQSPPGGVPLSQQGPAQSDGAKLECFTAMNDCVKDAADSLMRSVQPEKLRLSVCMAGCLVKALCYIARREREIQPGVRLASRVLLLRGCRDEASQYMALMNAVFAAQKRQIPIDACVISSDSTLLRQAAELSGGFYLRLPRPSALLQCLLSLFLAEPAVRQASLTLPPSLGPSDSRPACFCHRKLVSIAHVCSICLSVYCSYTPLCTTCHATFPKPQLPAYFNAARAPGKGGGGGGGGAAAAAAASQSGTARLD</sequence>
<comment type="subunit">
    <text evidence="11">Part of a TFIID-containing RNA polymerase II pre-initiation complex that is composed of TBP and at least GTF2A1, GTF2A2, GTF2E1, GTF2E2, GTF2F1, GTF2H2, GTF2H3, GTF2H4, GTF2H5, GTF2B, TCEA1, ERCC2, ERCC3, TAF1, TAF2, TAF3, TAF4, TAF5, TAF6, TAF7, TAF8, TAF9, TAF10, TAF11, TAF12 and TAF13. Component of the 7-subunit TFIIH core complex composed of XPB/ERCC3, XPD/ERCC2, GTF2H1, GTF2H2, GTF2H3, GTF2H4 and GTF2H5, which is active in NER. The core complex associates with the 3-subunit CDK-activating kinase (CAK) module composed of CCNH/cyclin H, CDK7 and MNAT1 to form the 10-subunit holoenzyme (holo-TFIIH) active in transcription. Interacts with RARA; the interaction requires prior phosphorylation of RARA on 'Ser-369' which then enhances interaction of RARA with CDK7.</text>
</comment>
<comment type="function">
    <text evidence="11">Component of the general transcription and DNA repair factor IIH (TFIIH) core complex, which is involved in general and transcription-coupled nucleotide excision repair (NER) of damaged DNA and, when complexed to CAK, in RNA transcription by RNA polymerase II. In NER, TFIIH acts by opening DNA around the lesion to allow the excision of the damaged oligonucleotide and its replacement by a new DNA fragment. In transcription, TFIIH has an essential role in transcription initiation. When the pre-initiation complex (PIC) has been established, TFIIH is required for promoter opening and promoter escape. Phosphorylation of the C-terminal tail (CTD) of the largest subunit of RNA polymerase II by the kinase module CAK controls the initiation of transcription.</text>
</comment>
<dbReference type="GO" id="GO:0006355">
    <property type="term" value="P:regulation of DNA-templated transcription"/>
    <property type="evidence" value="ECO:0007669"/>
    <property type="project" value="InterPro"/>
</dbReference>
<keyword evidence="10 11" id="KW-0539">Nucleus</keyword>
<dbReference type="InterPro" id="IPR036465">
    <property type="entry name" value="vWFA_dom_sf"/>
</dbReference>
<evidence type="ECO:0000256" key="12">
    <source>
        <dbReference type="SAM" id="MobiDB-lite"/>
    </source>
</evidence>
<dbReference type="InterPro" id="IPR004600">
    <property type="entry name" value="TFIIH_Tfb4/GTF2H3"/>
</dbReference>
<reference evidence="14" key="1">
    <citation type="submission" date="2016-11" db="UniProtKB">
        <authorList>
            <consortium name="WormBaseParasite"/>
        </authorList>
    </citation>
    <scope>IDENTIFICATION</scope>
</reference>
<evidence type="ECO:0000256" key="2">
    <source>
        <dbReference type="ARBA" id="ARBA00005273"/>
    </source>
</evidence>
<dbReference type="GO" id="GO:0006289">
    <property type="term" value="P:nucleotide-excision repair"/>
    <property type="evidence" value="ECO:0007669"/>
    <property type="project" value="UniProtKB-UniRule"/>
</dbReference>
<proteinExistence type="inferred from homology"/>
<evidence type="ECO:0000256" key="8">
    <source>
        <dbReference type="ARBA" id="ARBA00023163"/>
    </source>
</evidence>
<accession>A0A1I8JGG5</accession>